<keyword evidence="2" id="KW-0934">Plastid</keyword>
<sequence>MNTNKNQRFKLLFDTLDWTQTQKDIIFGTLLGDASLQTQNKGRIYRYKFLQSNIHREYFHHVISQLKPWMHKNSHFNIERKVWENERNTCTQQVEFLESSIL</sequence>
<dbReference type="Gene3D" id="3.10.28.10">
    <property type="entry name" value="Homing endonucleases"/>
    <property type="match status" value="1"/>
</dbReference>
<dbReference type="GO" id="GO:0004519">
    <property type="term" value="F:endonuclease activity"/>
    <property type="evidence" value="ECO:0007669"/>
    <property type="project" value="InterPro"/>
</dbReference>
<reference evidence="2" key="1">
    <citation type="submission" date="2017-03" db="EMBL/GenBank/DDBJ databases">
        <title>Chloroplast genome evolution in siphonous green algae.</title>
        <authorList>
            <person name="Cremen M.C."/>
            <person name="Marcelino V.R."/>
            <person name="Verbruggen H."/>
        </authorList>
    </citation>
    <scope>NUCLEOTIDE SEQUENCE</scope>
</reference>
<dbReference type="GeneID" id="36489804"/>
<dbReference type="SUPFAM" id="SSF55608">
    <property type="entry name" value="Homing endonucleases"/>
    <property type="match status" value="1"/>
</dbReference>
<geneLocation type="chloroplast" evidence="2"/>
<protein>
    <recommendedName>
        <fullName evidence="1">Homing endonuclease LAGLIDADG domain-containing protein</fullName>
    </recommendedName>
</protein>
<dbReference type="Pfam" id="PF03161">
    <property type="entry name" value="LAGLIDADG_2"/>
    <property type="match status" value="1"/>
</dbReference>
<keyword evidence="2" id="KW-0150">Chloroplast</keyword>
<organism evidence="2">
    <name type="scientific">Caulerpa manorensis</name>
    <dbReference type="NCBI Taxonomy" id="717648"/>
    <lineage>
        <taxon>Eukaryota</taxon>
        <taxon>Viridiplantae</taxon>
        <taxon>Chlorophyta</taxon>
        <taxon>core chlorophytes</taxon>
        <taxon>Ulvophyceae</taxon>
        <taxon>TCBD clade</taxon>
        <taxon>Bryopsidales</taxon>
        <taxon>Halimedineae</taxon>
        <taxon>Caulerpaceae</taxon>
        <taxon>Caulerpa</taxon>
    </lineage>
</organism>
<evidence type="ECO:0000259" key="1">
    <source>
        <dbReference type="Pfam" id="PF03161"/>
    </source>
</evidence>
<proteinExistence type="predicted"/>
<feature type="domain" description="Homing endonuclease LAGLIDADG" evidence="1">
    <location>
        <begin position="24"/>
        <end position="91"/>
    </location>
</feature>
<gene>
    <name evidence="2" type="primary">orf102</name>
</gene>
<evidence type="ECO:0000313" key="2">
    <source>
        <dbReference type="EMBL" id="ARO74515.1"/>
    </source>
</evidence>
<accession>A0A2P0QIC8</accession>
<dbReference type="EMBL" id="KY819068">
    <property type="protein sequence ID" value="ARO74515.1"/>
    <property type="molecule type" value="Genomic_DNA"/>
</dbReference>
<dbReference type="AlphaFoldDB" id="A0A2P0QIC8"/>
<dbReference type="RefSeq" id="YP_009472764.1">
    <property type="nucleotide sequence ID" value="NC_037367.1"/>
</dbReference>
<name>A0A2P0QIC8_9CHLO</name>
<dbReference type="InterPro" id="IPR027434">
    <property type="entry name" value="Homing_endonucl"/>
</dbReference>
<dbReference type="InterPro" id="IPR004860">
    <property type="entry name" value="LAGLIDADG_dom"/>
</dbReference>